<proteinExistence type="predicted"/>
<organism evidence="2 3">
    <name type="scientific">Trametes pubescens</name>
    <name type="common">White-rot fungus</name>
    <dbReference type="NCBI Taxonomy" id="154538"/>
    <lineage>
        <taxon>Eukaryota</taxon>
        <taxon>Fungi</taxon>
        <taxon>Dikarya</taxon>
        <taxon>Basidiomycota</taxon>
        <taxon>Agaricomycotina</taxon>
        <taxon>Agaricomycetes</taxon>
        <taxon>Polyporales</taxon>
        <taxon>Polyporaceae</taxon>
        <taxon>Trametes</taxon>
    </lineage>
</organism>
<gene>
    <name evidence="2" type="ORF">TRAPUB_9737</name>
</gene>
<feature type="compositionally biased region" description="Basic and acidic residues" evidence="1">
    <location>
        <begin position="77"/>
        <end position="86"/>
    </location>
</feature>
<dbReference type="AlphaFoldDB" id="A0A1M2W1H5"/>
<comment type="caution">
    <text evidence="2">The sequence shown here is derived from an EMBL/GenBank/DDBJ whole genome shotgun (WGS) entry which is preliminary data.</text>
</comment>
<feature type="region of interest" description="Disordered" evidence="1">
    <location>
        <begin position="56"/>
        <end position="89"/>
    </location>
</feature>
<accession>A0A1M2W1H5</accession>
<dbReference type="EMBL" id="MNAD01000371">
    <property type="protein sequence ID" value="OJT13701.1"/>
    <property type="molecule type" value="Genomic_DNA"/>
</dbReference>
<dbReference type="OrthoDB" id="3052633at2759"/>
<feature type="region of interest" description="Disordered" evidence="1">
    <location>
        <begin position="1"/>
        <end position="26"/>
    </location>
</feature>
<sequence length="115" mass="12244">MLSLRGVYLSDRSTDSEPAGPSDAHASSTYFSTMRFSSSIVGNMGAPLDTFDAGRKHHSLISSSEGEGESEDDGDDLEGKAPEMSRDPLLAGLHHPVGIELLEAQGHTIVHHNDV</sequence>
<protein>
    <submittedName>
        <fullName evidence="2">Uncharacterized protein</fullName>
    </submittedName>
</protein>
<keyword evidence="3" id="KW-1185">Reference proteome</keyword>
<dbReference type="Proteomes" id="UP000184267">
    <property type="component" value="Unassembled WGS sequence"/>
</dbReference>
<evidence type="ECO:0000313" key="3">
    <source>
        <dbReference type="Proteomes" id="UP000184267"/>
    </source>
</evidence>
<feature type="compositionally biased region" description="Acidic residues" evidence="1">
    <location>
        <begin position="66"/>
        <end position="76"/>
    </location>
</feature>
<evidence type="ECO:0000256" key="1">
    <source>
        <dbReference type="SAM" id="MobiDB-lite"/>
    </source>
</evidence>
<reference evidence="2 3" key="1">
    <citation type="submission" date="2016-10" db="EMBL/GenBank/DDBJ databases">
        <title>Genome sequence of the basidiomycete white-rot fungus Trametes pubescens.</title>
        <authorList>
            <person name="Makela M.R."/>
            <person name="Granchi Z."/>
            <person name="Peng M."/>
            <person name="De Vries R.P."/>
            <person name="Grigoriev I."/>
            <person name="Riley R."/>
            <person name="Hilden K."/>
        </authorList>
    </citation>
    <scope>NUCLEOTIDE SEQUENCE [LARGE SCALE GENOMIC DNA]</scope>
    <source>
        <strain evidence="2 3">FBCC735</strain>
    </source>
</reference>
<evidence type="ECO:0000313" key="2">
    <source>
        <dbReference type="EMBL" id="OJT13701.1"/>
    </source>
</evidence>
<name>A0A1M2W1H5_TRAPU</name>